<dbReference type="AlphaFoldDB" id="A0A975UC35"/>
<feature type="signal peptide" evidence="2">
    <location>
        <begin position="1"/>
        <end position="19"/>
    </location>
</feature>
<gene>
    <name evidence="4" type="ORF">KNV97_11600</name>
</gene>
<dbReference type="KEGG" id="vos:KNV97_11600"/>
<feature type="domain" description="Metallo-beta-lactamase" evidence="3">
    <location>
        <begin position="39"/>
        <end position="239"/>
    </location>
</feature>
<keyword evidence="2" id="KW-0732">Signal</keyword>
<dbReference type="Proteomes" id="UP000694232">
    <property type="component" value="Chromosome 1"/>
</dbReference>
<evidence type="ECO:0000259" key="3">
    <source>
        <dbReference type="SMART" id="SM00849"/>
    </source>
</evidence>
<dbReference type="GO" id="GO:0042781">
    <property type="term" value="F:3'-tRNA processing endoribonuclease activity"/>
    <property type="evidence" value="ECO:0007669"/>
    <property type="project" value="TreeGrafter"/>
</dbReference>
<evidence type="ECO:0000256" key="1">
    <source>
        <dbReference type="ARBA" id="ARBA00022801"/>
    </source>
</evidence>
<name>A0A975UC35_9VIBR</name>
<accession>A0A975UC35</accession>
<dbReference type="SMART" id="SM00849">
    <property type="entry name" value="Lactamase_B"/>
    <property type="match status" value="1"/>
</dbReference>
<evidence type="ECO:0000313" key="5">
    <source>
        <dbReference type="Proteomes" id="UP000694232"/>
    </source>
</evidence>
<organism evidence="4 5">
    <name type="scientific">Vibrio ostreae</name>
    <dbReference type="NCBI Taxonomy" id="2841925"/>
    <lineage>
        <taxon>Bacteria</taxon>
        <taxon>Pseudomonadati</taxon>
        <taxon>Pseudomonadota</taxon>
        <taxon>Gammaproteobacteria</taxon>
        <taxon>Vibrionales</taxon>
        <taxon>Vibrionaceae</taxon>
        <taxon>Vibrio</taxon>
    </lineage>
</organism>
<evidence type="ECO:0000313" key="4">
    <source>
        <dbReference type="EMBL" id="QXO18860.1"/>
    </source>
</evidence>
<keyword evidence="1" id="KW-0378">Hydrolase</keyword>
<proteinExistence type="predicted"/>
<feature type="chain" id="PRO_5038076448" evidence="2">
    <location>
        <begin position="20"/>
        <end position="297"/>
    </location>
</feature>
<dbReference type="PANTHER" id="PTHR46018">
    <property type="entry name" value="ZINC PHOSPHODIESTERASE ELAC PROTEIN 1"/>
    <property type="match status" value="1"/>
</dbReference>
<dbReference type="Pfam" id="PF12706">
    <property type="entry name" value="Lactamase_B_2"/>
    <property type="match status" value="1"/>
</dbReference>
<reference evidence="4" key="1">
    <citation type="submission" date="2021-06" db="EMBL/GenBank/DDBJ databases">
        <title>Vibrio nov. sp., novel gut bacterium isolated from Yellow Sea oyster.</title>
        <authorList>
            <person name="Muhammad N."/>
            <person name="Nguyen T.H."/>
            <person name="Lee Y.-J."/>
            <person name="Ko J."/>
            <person name="Kim S.-G."/>
        </authorList>
    </citation>
    <scope>NUCLEOTIDE SEQUENCE</scope>
    <source>
        <strain evidence="4">OG9-811</strain>
    </source>
</reference>
<dbReference type="RefSeq" id="WP_218563169.1">
    <property type="nucleotide sequence ID" value="NZ_CP076643.1"/>
</dbReference>
<evidence type="ECO:0000256" key="2">
    <source>
        <dbReference type="SAM" id="SignalP"/>
    </source>
</evidence>
<dbReference type="CDD" id="cd07719">
    <property type="entry name" value="arylsulfatase_AtsA-like_MBL-fold"/>
    <property type="match status" value="1"/>
</dbReference>
<keyword evidence="5" id="KW-1185">Reference proteome</keyword>
<dbReference type="InterPro" id="IPR044094">
    <property type="entry name" value="AtsA-like_MBL-fold"/>
</dbReference>
<dbReference type="InterPro" id="IPR001279">
    <property type="entry name" value="Metallo-B-lactamas"/>
</dbReference>
<sequence length="297" mass="32578">MLNGLPAVMLCVVSVSAFAQTDVILLGTGTPVPDPERSGASTAIVVDNEAYIFDAGGGMVQRALQAAQRYQLEALYPTNIRHLFLTHLHSDHILDVPELAATYWWRREHQLEIYGPVGTQKFMNGYYDMLSVDTDLRNSGKQPVKNPTYYQAKVTEYSQGQVVFDDGKVTVEAFNVPHGAITPAFGYKVTTPDKVVVISGDTAYTDIMAEKASGADILVHEVISEQGLSQLTPFWQSYHSSSHTTTSKLAQIARKAKPGSLVLTHILHYTAPIESVKTEIESQYGGTVVLGNDLDRF</sequence>
<protein>
    <submittedName>
        <fullName evidence="4">MBL fold metallo-hydrolase</fullName>
    </submittedName>
</protein>
<dbReference type="PANTHER" id="PTHR46018:SF2">
    <property type="entry name" value="ZINC PHOSPHODIESTERASE ELAC PROTEIN 1"/>
    <property type="match status" value="1"/>
</dbReference>
<dbReference type="EMBL" id="CP076643">
    <property type="protein sequence ID" value="QXO18860.1"/>
    <property type="molecule type" value="Genomic_DNA"/>
</dbReference>